<organism evidence="6 7">
    <name type="scientific">Holospora curviuscula</name>
    <dbReference type="NCBI Taxonomy" id="1082868"/>
    <lineage>
        <taxon>Bacteria</taxon>
        <taxon>Pseudomonadati</taxon>
        <taxon>Pseudomonadota</taxon>
        <taxon>Alphaproteobacteria</taxon>
        <taxon>Holosporales</taxon>
        <taxon>Holosporaceae</taxon>
        <taxon>Holospora</taxon>
    </lineage>
</organism>
<dbReference type="SUPFAM" id="SSF48179">
    <property type="entry name" value="6-phosphogluconate dehydrogenase C-terminal domain-like"/>
    <property type="match status" value="1"/>
</dbReference>
<dbReference type="AlphaFoldDB" id="A0A2S5R740"/>
<dbReference type="PANTHER" id="PTHR43491:SF2">
    <property type="entry name" value="UDP-N-ACETYL-D-MANNOSAMINE DEHYDROGENASE"/>
    <property type="match status" value="1"/>
</dbReference>
<proteinExistence type="inferred from homology"/>
<dbReference type="SMART" id="SM00984">
    <property type="entry name" value="UDPG_MGDP_dh_C"/>
    <property type="match status" value="1"/>
</dbReference>
<dbReference type="Pfam" id="PF03720">
    <property type="entry name" value="UDPG_MGDP_dh_C"/>
    <property type="match status" value="1"/>
</dbReference>
<gene>
    <name evidence="6" type="ORF">HCUR_01443</name>
</gene>
<dbReference type="SUPFAM" id="SSF52413">
    <property type="entry name" value="UDP-glucose/GDP-mannose dehydrogenase C-terminal domain"/>
    <property type="match status" value="1"/>
</dbReference>
<dbReference type="RefSeq" id="WP_104207353.1">
    <property type="nucleotide sequence ID" value="NZ_PHHC01000137.1"/>
</dbReference>
<keyword evidence="7" id="KW-1185">Reference proteome</keyword>
<dbReference type="InterPro" id="IPR028359">
    <property type="entry name" value="UDP_ManNAc/GlcNAc_DH"/>
</dbReference>
<dbReference type="InterPro" id="IPR008927">
    <property type="entry name" value="6-PGluconate_DH-like_C_sf"/>
</dbReference>
<accession>A0A2S5R740</accession>
<dbReference type="OrthoDB" id="9803238at2"/>
<dbReference type="EMBL" id="PHHC01000137">
    <property type="protein sequence ID" value="PPE03120.1"/>
    <property type="molecule type" value="Genomic_DNA"/>
</dbReference>
<dbReference type="Proteomes" id="UP000239425">
    <property type="component" value="Unassembled WGS sequence"/>
</dbReference>
<name>A0A2S5R740_9PROT</name>
<evidence type="ECO:0000256" key="3">
    <source>
        <dbReference type="ARBA" id="ARBA00023027"/>
    </source>
</evidence>
<dbReference type="Gene3D" id="3.40.50.720">
    <property type="entry name" value="NAD(P)-binding Rossmann-like Domain"/>
    <property type="match status" value="2"/>
</dbReference>
<keyword evidence="2" id="KW-0560">Oxidoreductase</keyword>
<dbReference type="NCBIfam" id="TIGR03026">
    <property type="entry name" value="NDP-sugDHase"/>
    <property type="match status" value="1"/>
</dbReference>
<dbReference type="SUPFAM" id="SSF51735">
    <property type="entry name" value="NAD(P)-binding Rossmann-fold domains"/>
    <property type="match status" value="1"/>
</dbReference>
<dbReference type="Pfam" id="PF00984">
    <property type="entry name" value="UDPG_MGDP_dh"/>
    <property type="match status" value="1"/>
</dbReference>
<dbReference type="PANTHER" id="PTHR43491">
    <property type="entry name" value="UDP-N-ACETYL-D-MANNOSAMINE DEHYDROGENASE"/>
    <property type="match status" value="1"/>
</dbReference>
<dbReference type="InterPro" id="IPR036220">
    <property type="entry name" value="UDP-Glc/GDP-Man_DH_C_sf"/>
</dbReference>
<sequence length="419" mass="46857">MLFHQHPSIGIIGLGYVGLPLAVELSFHFDVVGFDISSSRIEELIQGKDRTQEVSSQRLQQCAVRFTDDPALLAPQSLYIVAVPTPITLTFEPDLSLLTRACKTLSPLIRPGNIVVFESTVYPGVSEDLCGRWLTENNTFQPGIDFFLGYSPERINPGDRQHSLASVTKVVSGQTPEVTNILKHLYGSINEHNIFVAKSIKVAEAAKVLENTQRDINISCINEMAQICQALGISVYDVLDAAETKWNFLPFRPGLVGGHCIGVDPYYLAFCAKQHHVSSHVILAGRHINEEMTQMMVRTVQQLPSGSRIAVLGLTFKEGVPDVRNSKAIEVVQALKQTYSLDVFDPYAQAEEVFRILSIPLNTQFQPPYDAILLLVPHTVYTAMQVAQIESLLRPQGYVFDIKGIWRSFFWKDLHYWTL</sequence>
<dbReference type="InterPro" id="IPR036291">
    <property type="entry name" value="NAD(P)-bd_dom_sf"/>
</dbReference>
<evidence type="ECO:0000313" key="6">
    <source>
        <dbReference type="EMBL" id="PPE03120.1"/>
    </source>
</evidence>
<keyword evidence="3" id="KW-0520">NAD</keyword>
<dbReference type="GO" id="GO:0016628">
    <property type="term" value="F:oxidoreductase activity, acting on the CH-CH group of donors, NAD or NADP as acceptor"/>
    <property type="evidence" value="ECO:0007669"/>
    <property type="project" value="InterPro"/>
</dbReference>
<dbReference type="GO" id="GO:0000271">
    <property type="term" value="P:polysaccharide biosynthetic process"/>
    <property type="evidence" value="ECO:0007669"/>
    <property type="project" value="InterPro"/>
</dbReference>
<evidence type="ECO:0000256" key="1">
    <source>
        <dbReference type="ARBA" id="ARBA00006601"/>
    </source>
</evidence>
<dbReference type="GO" id="GO:0016616">
    <property type="term" value="F:oxidoreductase activity, acting on the CH-OH group of donors, NAD or NADP as acceptor"/>
    <property type="evidence" value="ECO:0007669"/>
    <property type="project" value="InterPro"/>
</dbReference>
<reference evidence="6 7" key="1">
    <citation type="submission" date="2017-11" db="EMBL/GenBank/DDBJ databases">
        <title>Comparative genomic analysis of Holospora spp., intranuclear symbionts of paramecia.</title>
        <authorList>
            <person name="Garushyants S.K."/>
            <person name="Beliavskaya A."/>
            <person name="Malko D.B."/>
            <person name="Logacheva M.D."/>
            <person name="Rautian M.S."/>
            <person name="Gelfand M.S."/>
        </authorList>
    </citation>
    <scope>NUCLEOTIDE SEQUENCE [LARGE SCALE GENOMIC DNA]</scope>
    <source>
        <strain evidence="7">02AZ16</strain>
    </source>
</reference>
<protein>
    <submittedName>
        <fullName evidence="6">UDP-N-acetyl-D-glucosamine 6-dehydrogenase</fullName>
    </submittedName>
</protein>
<comment type="similarity">
    <text evidence="1 4">Belongs to the UDP-glucose/GDP-mannose dehydrogenase family.</text>
</comment>
<evidence type="ECO:0000259" key="5">
    <source>
        <dbReference type="SMART" id="SM00984"/>
    </source>
</evidence>
<dbReference type="InterPro" id="IPR014027">
    <property type="entry name" value="UDP-Glc/GDP-Man_DH_C"/>
</dbReference>
<evidence type="ECO:0000313" key="7">
    <source>
        <dbReference type="Proteomes" id="UP000239425"/>
    </source>
</evidence>
<comment type="caution">
    <text evidence="6">The sequence shown here is derived from an EMBL/GenBank/DDBJ whole genome shotgun (WGS) entry which is preliminary data.</text>
</comment>
<evidence type="ECO:0000256" key="4">
    <source>
        <dbReference type="PIRNR" id="PIRNR000124"/>
    </source>
</evidence>
<feature type="domain" description="UDP-glucose/GDP-mannose dehydrogenase C-terminal" evidence="5">
    <location>
        <begin position="310"/>
        <end position="408"/>
    </location>
</feature>
<dbReference type="InterPro" id="IPR017476">
    <property type="entry name" value="UDP-Glc/GDP-Man"/>
</dbReference>
<dbReference type="GO" id="GO:0051287">
    <property type="term" value="F:NAD binding"/>
    <property type="evidence" value="ECO:0007669"/>
    <property type="project" value="InterPro"/>
</dbReference>
<dbReference type="PIRSF" id="PIRSF000124">
    <property type="entry name" value="UDPglc_GDPman_dh"/>
    <property type="match status" value="1"/>
</dbReference>
<dbReference type="InterPro" id="IPR001732">
    <property type="entry name" value="UDP-Glc/GDP-Man_DH_N"/>
</dbReference>
<evidence type="ECO:0000256" key="2">
    <source>
        <dbReference type="ARBA" id="ARBA00023002"/>
    </source>
</evidence>
<dbReference type="PIRSF" id="PIRSF500136">
    <property type="entry name" value="UDP_ManNAc_DH"/>
    <property type="match status" value="1"/>
</dbReference>
<dbReference type="Pfam" id="PF03721">
    <property type="entry name" value="UDPG_MGDP_dh_N"/>
    <property type="match status" value="1"/>
</dbReference>
<dbReference type="InterPro" id="IPR014026">
    <property type="entry name" value="UDP-Glc/GDP-Man_DH_dimer"/>
</dbReference>